<dbReference type="PANTHER" id="PTHR30177:SF30">
    <property type="entry name" value="GLYCINE BETAINE UPTAKE SYSTEM PERMEASE PROTEIN YEHY"/>
    <property type="match status" value="1"/>
</dbReference>
<dbReference type="PANTHER" id="PTHR30177">
    <property type="entry name" value="GLYCINE BETAINE/L-PROLINE TRANSPORT SYSTEM PERMEASE PROTEIN PROW"/>
    <property type="match status" value="1"/>
</dbReference>
<proteinExistence type="inferred from homology"/>
<dbReference type="KEGG" id="bgp:BGL_1c18640"/>
<evidence type="ECO:0000256" key="4">
    <source>
        <dbReference type="ARBA" id="ARBA00022989"/>
    </source>
</evidence>
<comment type="subcellular location">
    <subcellularLocation>
        <location evidence="1 6">Cell membrane</location>
        <topology evidence="1 6">Multi-pass membrane protein</topology>
    </subcellularLocation>
</comment>
<dbReference type="Pfam" id="PF00528">
    <property type="entry name" value="BPD_transp_1"/>
    <property type="match status" value="1"/>
</dbReference>
<feature type="transmembrane region" description="Helical" evidence="6">
    <location>
        <begin position="342"/>
        <end position="362"/>
    </location>
</feature>
<evidence type="ECO:0000256" key="5">
    <source>
        <dbReference type="ARBA" id="ARBA00023136"/>
    </source>
</evidence>
<dbReference type="RefSeq" id="WP_042624888.1">
    <property type="nucleotide sequence ID" value="NZ_CP002580.1"/>
</dbReference>
<feature type="transmembrane region" description="Helical" evidence="6">
    <location>
        <begin position="369"/>
        <end position="392"/>
    </location>
</feature>
<dbReference type="Gene3D" id="1.10.3720.10">
    <property type="entry name" value="MetI-like"/>
    <property type="match status" value="1"/>
</dbReference>
<feature type="transmembrane region" description="Helical" evidence="6">
    <location>
        <begin position="156"/>
        <end position="173"/>
    </location>
</feature>
<dbReference type="GO" id="GO:0055085">
    <property type="term" value="P:transmembrane transport"/>
    <property type="evidence" value="ECO:0007669"/>
    <property type="project" value="InterPro"/>
</dbReference>
<dbReference type="InterPro" id="IPR051204">
    <property type="entry name" value="ABC_transp_perm/SBD"/>
</dbReference>
<evidence type="ECO:0000259" key="7">
    <source>
        <dbReference type="PROSITE" id="PS50928"/>
    </source>
</evidence>
<evidence type="ECO:0000256" key="6">
    <source>
        <dbReference type="RuleBase" id="RU363032"/>
    </source>
</evidence>
<feature type="transmembrane region" description="Helical" evidence="6">
    <location>
        <begin position="26"/>
        <end position="44"/>
    </location>
</feature>
<keyword evidence="3 6" id="KW-0812">Transmembrane</keyword>
<feature type="transmembrane region" description="Helical" evidence="6">
    <location>
        <begin position="64"/>
        <end position="82"/>
    </location>
</feature>
<sequence>MTDPAAPAAPSGRAGPRRHGGYVDRVGVLVALAACGALALPFVTFRANRIVPGHGLALTDIFPAPLALLALAGWLAAAAFALARTRPGWRAAAGTAALVWLGYWLGAAPARLVGGEMPIARVSPAAGAWLLLFAFAVLIADALARLELAPLKRLGTLAVALAALAAALASGWWDGLSVMQEYAVRADTFWNEAARHLALVAGSTFAAFAVALPVGIGCAHRPAWRATLLPALNVVQTIPSIALFGILMVPLGLLAAHLPLAAALGIGGIGPAPAFVALFLYALLPIVSSVVVGIDGVDARVVEAAAAMGMTPRQRVFGVELVLALPVILAGLRIVLVQNVGLTAVAALIGGGGFGTFIFQGLGQAATDLVLLGALPTIALAFMVSVVFDAAIQSTQRSASR</sequence>
<dbReference type="CDD" id="cd06261">
    <property type="entry name" value="TM_PBP2"/>
    <property type="match status" value="1"/>
</dbReference>
<dbReference type="GO" id="GO:0031460">
    <property type="term" value="P:glycine betaine transport"/>
    <property type="evidence" value="ECO:0007669"/>
    <property type="project" value="TreeGrafter"/>
</dbReference>
<evidence type="ECO:0000256" key="2">
    <source>
        <dbReference type="ARBA" id="ARBA00022448"/>
    </source>
</evidence>
<dbReference type="PROSITE" id="PS50928">
    <property type="entry name" value="ABC_TM1"/>
    <property type="match status" value="1"/>
</dbReference>
<name>A0A0B6RSP4_BURPL</name>
<feature type="transmembrane region" description="Helical" evidence="6">
    <location>
        <begin position="193"/>
        <end position="220"/>
    </location>
</feature>
<feature type="domain" description="ABC transmembrane type-1" evidence="7">
    <location>
        <begin position="193"/>
        <end position="388"/>
    </location>
</feature>
<dbReference type="AlphaFoldDB" id="A0A0B6RSP4"/>
<dbReference type="Proteomes" id="UP000031838">
    <property type="component" value="Chromosome 1"/>
</dbReference>
<dbReference type="InterPro" id="IPR000515">
    <property type="entry name" value="MetI-like"/>
</dbReference>
<keyword evidence="4 6" id="KW-1133">Transmembrane helix</keyword>
<dbReference type="HOGENOM" id="CLU_046113_3_0_4"/>
<evidence type="ECO:0000256" key="1">
    <source>
        <dbReference type="ARBA" id="ARBA00004651"/>
    </source>
</evidence>
<reference evidence="9" key="1">
    <citation type="submission" date="2011-03" db="EMBL/GenBank/DDBJ databases">
        <authorList>
            <person name="Voget S."/>
            <person name="Streit W.R."/>
            <person name="Jaeger K.E."/>
            <person name="Daniel R."/>
        </authorList>
    </citation>
    <scope>NUCLEOTIDE SEQUENCE [LARGE SCALE GENOMIC DNA]</scope>
    <source>
        <strain evidence="9">PG1</strain>
    </source>
</reference>
<evidence type="ECO:0000313" key="8">
    <source>
        <dbReference type="EMBL" id="AJK46373.1"/>
    </source>
</evidence>
<feature type="transmembrane region" description="Helical" evidence="6">
    <location>
        <begin position="315"/>
        <end position="336"/>
    </location>
</feature>
<reference evidence="8 9" key="2">
    <citation type="journal article" date="2016" name="Appl. Microbiol. Biotechnol.">
        <title>Mutations improving production and secretion of extracellular lipase by Burkholderia glumae PG1.</title>
        <authorList>
            <person name="Knapp A."/>
            <person name="Voget S."/>
            <person name="Gao R."/>
            <person name="Zaburannyi N."/>
            <person name="Krysciak D."/>
            <person name="Breuer M."/>
            <person name="Hauer B."/>
            <person name="Streit W.R."/>
            <person name="Muller R."/>
            <person name="Daniel R."/>
            <person name="Jaeger K.E."/>
        </authorList>
    </citation>
    <scope>NUCLEOTIDE SEQUENCE [LARGE SCALE GENOMIC DNA]</scope>
    <source>
        <strain evidence="8 9">PG1</strain>
    </source>
</reference>
<dbReference type="SUPFAM" id="SSF161098">
    <property type="entry name" value="MetI-like"/>
    <property type="match status" value="1"/>
</dbReference>
<keyword evidence="5 6" id="KW-0472">Membrane</keyword>
<feature type="transmembrane region" description="Helical" evidence="6">
    <location>
        <begin position="89"/>
        <end position="106"/>
    </location>
</feature>
<protein>
    <submittedName>
        <fullName evidence="8">Putative osmoprotectant uptake system permease protein yehY</fullName>
    </submittedName>
</protein>
<feature type="transmembrane region" description="Helical" evidence="6">
    <location>
        <begin position="272"/>
        <end position="294"/>
    </location>
</feature>
<feature type="transmembrane region" description="Helical" evidence="6">
    <location>
        <begin position="241"/>
        <end position="266"/>
    </location>
</feature>
<evidence type="ECO:0000256" key="3">
    <source>
        <dbReference type="ARBA" id="ARBA00022692"/>
    </source>
</evidence>
<evidence type="ECO:0000313" key="9">
    <source>
        <dbReference type="Proteomes" id="UP000031838"/>
    </source>
</evidence>
<accession>A0A0B6RSP4</accession>
<feature type="transmembrane region" description="Helical" evidence="6">
    <location>
        <begin position="126"/>
        <end position="144"/>
    </location>
</feature>
<gene>
    <name evidence="8" type="primary">yehY</name>
    <name evidence="8" type="ORF">BGL_1c18640</name>
</gene>
<keyword evidence="9" id="KW-1185">Reference proteome</keyword>
<comment type="similarity">
    <text evidence="6">Belongs to the binding-protein-dependent transport system permease family.</text>
</comment>
<dbReference type="InterPro" id="IPR035906">
    <property type="entry name" value="MetI-like_sf"/>
</dbReference>
<keyword evidence="2 6" id="KW-0813">Transport</keyword>
<dbReference type="GO" id="GO:0005886">
    <property type="term" value="C:plasma membrane"/>
    <property type="evidence" value="ECO:0007669"/>
    <property type="project" value="UniProtKB-SubCell"/>
</dbReference>
<organism evidence="8 9">
    <name type="scientific">Burkholderia plantarii</name>
    <dbReference type="NCBI Taxonomy" id="41899"/>
    <lineage>
        <taxon>Bacteria</taxon>
        <taxon>Pseudomonadati</taxon>
        <taxon>Pseudomonadota</taxon>
        <taxon>Betaproteobacteria</taxon>
        <taxon>Burkholderiales</taxon>
        <taxon>Burkholderiaceae</taxon>
        <taxon>Burkholderia</taxon>
    </lineage>
</organism>
<dbReference type="EMBL" id="CP002580">
    <property type="protein sequence ID" value="AJK46373.1"/>
    <property type="molecule type" value="Genomic_DNA"/>
</dbReference>